<proteinExistence type="predicted"/>
<keyword evidence="3" id="KW-1185">Reference proteome</keyword>
<evidence type="ECO:0000313" key="3">
    <source>
        <dbReference type="Proteomes" id="UP000215335"/>
    </source>
</evidence>
<dbReference type="STRING" id="543379.A0A232ERM0"/>
<gene>
    <name evidence="2" type="ORF">TSAR_010718</name>
</gene>
<dbReference type="Proteomes" id="UP000215335">
    <property type="component" value="Unassembled WGS sequence"/>
</dbReference>
<organism evidence="2 3">
    <name type="scientific">Trichomalopsis sarcophagae</name>
    <dbReference type="NCBI Taxonomy" id="543379"/>
    <lineage>
        <taxon>Eukaryota</taxon>
        <taxon>Metazoa</taxon>
        <taxon>Ecdysozoa</taxon>
        <taxon>Arthropoda</taxon>
        <taxon>Hexapoda</taxon>
        <taxon>Insecta</taxon>
        <taxon>Pterygota</taxon>
        <taxon>Neoptera</taxon>
        <taxon>Endopterygota</taxon>
        <taxon>Hymenoptera</taxon>
        <taxon>Apocrita</taxon>
        <taxon>Proctotrupomorpha</taxon>
        <taxon>Chalcidoidea</taxon>
        <taxon>Pteromalidae</taxon>
        <taxon>Pteromalinae</taxon>
        <taxon>Trichomalopsis</taxon>
    </lineage>
</organism>
<dbReference type="Pfam" id="PF06466">
    <property type="entry name" value="PCAF_N"/>
    <property type="match status" value="1"/>
</dbReference>
<feature type="domain" description="PCAF N-terminal" evidence="1">
    <location>
        <begin position="26"/>
        <end position="140"/>
    </location>
</feature>
<name>A0A232ERM0_9HYME</name>
<protein>
    <recommendedName>
        <fullName evidence="1">PCAF N-terminal domain-containing protein</fullName>
    </recommendedName>
</protein>
<reference evidence="2 3" key="1">
    <citation type="journal article" date="2017" name="Curr. Biol.">
        <title>The Evolution of Venom by Co-option of Single-Copy Genes.</title>
        <authorList>
            <person name="Martinson E.O."/>
            <person name="Mrinalini"/>
            <person name="Kelkar Y.D."/>
            <person name="Chang C.H."/>
            <person name="Werren J.H."/>
        </authorList>
    </citation>
    <scope>NUCLEOTIDE SEQUENCE [LARGE SCALE GENOMIC DNA]</scope>
    <source>
        <strain evidence="2 3">Alberta</strain>
        <tissue evidence="2">Whole body</tissue>
    </source>
</reference>
<dbReference type="EMBL" id="NNAY01002596">
    <property type="protein sequence ID" value="OXU20967.1"/>
    <property type="molecule type" value="Genomic_DNA"/>
</dbReference>
<sequence>MSSNLNVETFEVLNLRKSVSVASDVHKFKQPPFESPTIHEALQTFIETRFQSCDEHSYQLMVNSSTIFCEMLNELVLDPIVKKTKHSSVDNATFHTLYSRWFIWCNPDNGPGALPHRDVTKTMGRNWLRLAFPIFVGKLQKQKSFADKLPGAKKIPYLGCFLRFLETLERDIYTDASPIWKIQSDLNCEAIAMQKPSPDIFNRNASTIQQPIDKIIKNDATIKVDYDKFSVVIMFANLFKSFADKLPGAKKIPYLGCFLRFLETLERDIYTDASPIWKIQSDLNCEAIAMQKPSPDIFNRNASTIQEPIDKIIKNDAIIKVDYDKFSVVIMFANLFVFLFLDVTKTMGRNWLRLAFPIFVGKLQKQKSFADKLPGAKKIPYLGCFLRFLETLERDIYTDASPIWKIQSDLNCEAIAMQKPSPDIFNRNASTIQEPIDKIIKNDATIKVDYDKFSVVIMFANLFVSYTDDSNQINRTKI</sequence>
<dbReference type="InterPro" id="IPR009464">
    <property type="entry name" value="PCAF_N"/>
</dbReference>
<dbReference type="GO" id="GO:0004402">
    <property type="term" value="F:histone acetyltransferase activity"/>
    <property type="evidence" value="ECO:0007669"/>
    <property type="project" value="InterPro"/>
</dbReference>
<comment type="caution">
    <text evidence="2">The sequence shown here is derived from an EMBL/GenBank/DDBJ whole genome shotgun (WGS) entry which is preliminary data.</text>
</comment>
<dbReference type="AlphaFoldDB" id="A0A232ERM0"/>
<dbReference type="GO" id="GO:0005634">
    <property type="term" value="C:nucleus"/>
    <property type="evidence" value="ECO:0007669"/>
    <property type="project" value="InterPro"/>
</dbReference>
<dbReference type="GO" id="GO:0006355">
    <property type="term" value="P:regulation of DNA-templated transcription"/>
    <property type="evidence" value="ECO:0007669"/>
    <property type="project" value="InterPro"/>
</dbReference>
<evidence type="ECO:0000259" key="1">
    <source>
        <dbReference type="Pfam" id="PF06466"/>
    </source>
</evidence>
<accession>A0A232ERM0</accession>
<evidence type="ECO:0000313" key="2">
    <source>
        <dbReference type="EMBL" id="OXU20967.1"/>
    </source>
</evidence>